<reference evidence="1 2" key="1">
    <citation type="journal article" date="2022" name="Hortic Res">
        <title>A haplotype resolved chromosomal level avocado genome allows analysis of novel avocado genes.</title>
        <authorList>
            <person name="Nath O."/>
            <person name="Fletcher S.J."/>
            <person name="Hayward A."/>
            <person name="Shaw L.M."/>
            <person name="Masouleh A.K."/>
            <person name="Furtado A."/>
            <person name="Henry R.J."/>
            <person name="Mitter N."/>
        </authorList>
    </citation>
    <scope>NUCLEOTIDE SEQUENCE [LARGE SCALE GENOMIC DNA]</scope>
    <source>
        <strain evidence="2">cv. Hass</strain>
    </source>
</reference>
<organism evidence="1 2">
    <name type="scientific">Persea americana</name>
    <name type="common">Avocado</name>
    <dbReference type="NCBI Taxonomy" id="3435"/>
    <lineage>
        <taxon>Eukaryota</taxon>
        <taxon>Viridiplantae</taxon>
        <taxon>Streptophyta</taxon>
        <taxon>Embryophyta</taxon>
        <taxon>Tracheophyta</taxon>
        <taxon>Spermatophyta</taxon>
        <taxon>Magnoliopsida</taxon>
        <taxon>Magnoliidae</taxon>
        <taxon>Laurales</taxon>
        <taxon>Lauraceae</taxon>
        <taxon>Persea</taxon>
    </lineage>
</organism>
<name>A0ACC2KND2_PERAE</name>
<proteinExistence type="predicted"/>
<sequence length="275" mass="29884">MVRTLLASSSSSSDTATASRDSTASSNSSYDLSLDSARPSSATDDEDFKKPTFHSSNKKSKYFSFSKLSSVFLRKDPRTPLENSSSSSKKITSSAKEVIRKYVKKVKPLYEKFTPKQSKMAASSSSDRPLMVRNSPADCNAPIRRYGKRENCSNSFSGNLRYPRMRSCTVSCPSSMRSSPTHSGVLRGGRGVYASSSSMEELQSAIEGVPFDKDVCGSPGYAQLRAPEEGLMFSLQGRSSHSCRSKGLDEIAMMITNDPPNSSSAIGVIKRPINV</sequence>
<dbReference type="Proteomes" id="UP001234297">
    <property type="component" value="Chromosome 10"/>
</dbReference>
<protein>
    <submittedName>
        <fullName evidence="1">Uncharacterized protein</fullName>
    </submittedName>
</protein>
<comment type="caution">
    <text evidence="1">The sequence shown here is derived from an EMBL/GenBank/DDBJ whole genome shotgun (WGS) entry which is preliminary data.</text>
</comment>
<accession>A0ACC2KND2</accession>
<keyword evidence="2" id="KW-1185">Reference proteome</keyword>
<gene>
    <name evidence="1" type="ORF">MRB53_031220</name>
</gene>
<dbReference type="EMBL" id="CM056818">
    <property type="protein sequence ID" value="KAJ8622691.1"/>
    <property type="molecule type" value="Genomic_DNA"/>
</dbReference>
<evidence type="ECO:0000313" key="2">
    <source>
        <dbReference type="Proteomes" id="UP001234297"/>
    </source>
</evidence>
<evidence type="ECO:0000313" key="1">
    <source>
        <dbReference type="EMBL" id="KAJ8622691.1"/>
    </source>
</evidence>